<dbReference type="VEuPathDB" id="CryptoDB:Vbra_18951"/>
<dbReference type="PANTHER" id="PTHR34543:SF1">
    <property type="entry name" value="PROTEIN ABA DEFICIENT 4, CHLOROPLASTIC"/>
    <property type="match status" value="1"/>
</dbReference>
<evidence type="ECO:0008006" key="5">
    <source>
        <dbReference type="Google" id="ProtNLM"/>
    </source>
</evidence>
<evidence type="ECO:0000313" key="4">
    <source>
        <dbReference type="Proteomes" id="UP000041254"/>
    </source>
</evidence>
<accession>A0A0G4GWJ9</accession>
<keyword evidence="1" id="KW-1133">Transmembrane helix</keyword>
<dbReference type="Pfam" id="PF14108">
    <property type="entry name" value="ABA4-like"/>
    <property type="match status" value="1"/>
</dbReference>
<organism evidence="3 4">
    <name type="scientific">Vitrella brassicaformis (strain CCMP3155)</name>
    <dbReference type="NCBI Taxonomy" id="1169540"/>
    <lineage>
        <taxon>Eukaryota</taxon>
        <taxon>Sar</taxon>
        <taxon>Alveolata</taxon>
        <taxon>Colpodellida</taxon>
        <taxon>Vitrellaceae</taxon>
        <taxon>Vitrella</taxon>
    </lineage>
</organism>
<dbReference type="OrthoDB" id="420266at2759"/>
<keyword evidence="2" id="KW-0732">Signal</keyword>
<feature type="transmembrane region" description="Helical" evidence="1">
    <location>
        <begin position="99"/>
        <end position="118"/>
    </location>
</feature>
<keyword evidence="1" id="KW-0472">Membrane</keyword>
<feature type="chain" id="PRO_5005190614" description="DUF4281 domain-containing protein" evidence="2">
    <location>
        <begin position="26"/>
        <end position="257"/>
    </location>
</feature>
<feature type="transmembrane region" description="Helical" evidence="1">
    <location>
        <begin position="207"/>
        <end position="227"/>
    </location>
</feature>
<dbReference type="InterPro" id="IPR025461">
    <property type="entry name" value="ABA4-like"/>
</dbReference>
<evidence type="ECO:0000256" key="2">
    <source>
        <dbReference type="SAM" id="SignalP"/>
    </source>
</evidence>
<dbReference type="AlphaFoldDB" id="A0A0G4GWJ9"/>
<keyword evidence="1" id="KW-0812">Transmembrane</keyword>
<feature type="signal peptide" evidence="2">
    <location>
        <begin position="1"/>
        <end position="25"/>
    </location>
</feature>
<evidence type="ECO:0000313" key="3">
    <source>
        <dbReference type="EMBL" id="CEM35383.1"/>
    </source>
</evidence>
<evidence type="ECO:0000256" key="1">
    <source>
        <dbReference type="SAM" id="Phobius"/>
    </source>
</evidence>
<gene>
    <name evidence="3" type="ORF">Vbra_18951</name>
</gene>
<name>A0A0G4GWJ9_VITBC</name>
<dbReference type="InParanoid" id="A0A0G4GWJ9"/>
<protein>
    <recommendedName>
        <fullName evidence="5">DUF4281 domain-containing protein</fullName>
    </recommendedName>
</protein>
<dbReference type="Proteomes" id="UP000041254">
    <property type="component" value="Unassembled WGS sequence"/>
</dbReference>
<dbReference type="PANTHER" id="PTHR34543">
    <property type="entry name" value="PROTEIN ABA DEFICIENT 4, CHLOROPLASTIC"/>
    <property type="match status" value="1"/>
</dbReference>
<keyword evidence="4" id="KW-1185">Reference proteome</keyword>
<dbReference type="EMBL" id="CDMY01000850">
    <property type="protein sequence ID" value="CEM35383.1"/>
    <property type="molecule type" value="Genomic_DNA"/>
</dbReference>
<proteinExistence type="predicted"/>
<feature type="transmembrane region" description="Helical" evidence="1">
    <location>
        <begin position="130"/>
        <end position="151"/>
    </location>
</feature>
<reference evidence="3 4" key="1">
    <citation type="submission" date="2014-11" db="EMBL/GenBank/DDBJ databases">
        <authorList>
            <person name="Zhu J."/>
            <person name="Qi W."/>
            <person name="Song R."/>
        </authorList>
    </citation>
    <scope>NUCLEOTIDE SEQUENCE [LARGE SCALE GENOMIC DNA]</scope>
</reference>
<sequence>MSWLQGLMMILRVLVVVTCLSAAIASPISGRWRPLAFTALHTSLSPYAVPLRCKASPRAIAWNGGSIHGGLLHLTSLSSAADVGNSFVDALPALLQPSAVFTASNAFVLPFWALMVIAPGAQVTEKLMRSVTPFIVLGLLYLWLAVISSTFPEAVEGLGQGAGQLPVLTKAFSLEPVVATGWVHFLAEDLFVGRWVYLDGRKNDVPIRHSCLLSLLFGPLGVVSHLVTRDIVRRLREAKDGATGEPAVEDVLLKGSR</sequence>